<accession>A0ABW3JVS5</accession>
<keyword evidence="1" id="KW-0732">Signal</keyword>
<proteinExistence type="predicted"/>
<dbReference type="Gene3D" id="2.60.40.740">
    <property type="match status" value="1"/>
</dbReference>
<dbReference type="EMBL" id="JBHTKA010000001">
    <property type="protein sequence ID" value="MFD0998065.1"/>
    <property type="molecule type" value="Genomic_DNA"/>
</dbReference>
<protein>
    <submittedName>
        <fullName evidence="2">SprB repeat-containing protein</fullName>
    </submittedName>
</protein>
<evidence type="ECO:0000313" key="2">
    <source>
        <dbReference type="EMBL" id="MFD0998065.1"/>
    </source>
</evidence>
<comment type="caution">
    <text evidence="2">The sequence shown here is derived from an EMBL/GenBank/DDBJ whole genome shotgun (WGS) entry which is preliminary data.</text>
</comment>
<feature type="signal peptide" evidence="1">
    <location>
        <begin position="1"/>
        <end position="21"/>
    </location>
</feature>
<organism evidence="2 3">
    <name type="scientific">Ohtaekwangia kribbensis</name>
    <dbReference type="NCBI Taxonomy" id="688913"/>
    <lineage>
        <taxon>Bacteria</taxon>
        <taxon>Pseudomonadati</taxon>
        <taxon>Bacteroidota</taxon>
        <taxon>Cytophagia</taxon>
        <taxon>Cytophagales</taxon>
        <taxon>Fulvivirgaceae</taxon>
        <taxon>Ohtaekwangia</taxon>
    </lineage>
</organism>
<evidence type="ECO:0000313" key="3">
    <source>
        <dbReference type="Proteomes" id="UP001597112"/>
    </source>
</evidence>
<evidence type="ECO:0000256" key="1">
    <source>
        <dbReference type="SAM" id="SignalP"/>
    </source>
</evidence>
<dbReference type="Proteomes" id="UP001597112">
    <property type="component" value="Unassembled WGS sequence"/>
</dbReference>
<dbReference type="Pfam" id="PF13573">
    <property type="entry name" value="SprB"/>
    <property type="match status" value="2"/>
</dbReference>
<dbReference type="InterPro" id="IPR025667">
    <property type="entry name" value="SprB_repeat"/>
</dbReference>
<reference evidence="3" key="1">
    <citation type="journal article" date="2019" name="Int. J. Syst. Evol. Microbiol.">
        <title>The Global Catalogue of Microorganisms (GCM) 10K type strain sequencing project: providing services to taxonomists for standard genome sequencing and annotation.</title>
        <authorList>
            <consortium name="The Broad Institute Genomics Platform"/>
            <consortium name="The Broad Institute Genome Sequencing Center for Infectious Disease"/>
            <person name="Wu L."/>
            <person name="Ma J."/>
        </authorList>
    </citation>
    <scope>NUCLEOTIDE SEQUENCE [LARGE SCALE GENOMIC DNA]</scope>
    <source>
        <strain evidence="3">CCUG 58938</strain>
    </source>
</reference>
<gene>
    <name evidence="2" type="ORF">ACFQ21_02065</name>
</gene>
<feature type="chain" id="PRO_5045339497" evidence="1">
    <location>
        <begin position="22"/>
        <end position="263"/>
    </location>
</feature>
<keyword evidence="3" id="KW-1185">Reference proteome</keyword>
<sequence length="263" mass="28124">MKNLSVLIVPFILLVSCVSHDLNKTVDCSLSDLSIELNSVTMATSCSTTDGSIYIEVSGGKQPYAYLLNNEVQSSGAFTNLHAGIYSVGVRDANGCDTVLTNITVMAKDFSFTTQLAADDQCLSDNGSIVIEVSDGNPPYNYSIDGGGFSETNSFSGLSNGDHVIIVRDNQECTIALNVTVPRGSTGVSWTSDIKPIIEKSCAISGCHNGITRTDLRIYSNAKKHAAEIKSLTRNRDMPFDGSISQSQIDLISCWVDDGALDN</sequence>
<name>A0ABW3JVS5_9BACT</name>
<dbReference type="RefSeq" id="WP_377574119.1">
    <property type="nucleotide sequence ID" value="NZ_JBHTKA010000001.1"/>
</dbReference>
<dbReference type="PROSITE" id="PS51257">
    <property type="entry name" value="PROKAR_LIPOPROTEIN"/>
    <property type="match status" value="1"/>
</dbReference>